<evidence type="ECO:0000313" key="2">
    <source>
        <dbReference type="Proteomes" id="UP000799536"/>
    </source>
</evidence>
<evidence type="ECO:0000313" key="1">
    <source>
        <dbReference type="EMBL" id="KAF2200472.1"/>
    </source>
</evidence>
<protein>
    <recommendedName>
        <fullName evidence="3">Pentatricopeptide repeat domain protein</fullName>
    </recommendedName>
</protein>
<dbReference type="InterPro" id="IPR011990">
    <property type="entry name" value="TPR-like_helical_dom_sf"/>
</dbReference>
<dbReference type="PANTHER" id="PTHR47934:SF6">
    <property type="entry name" value="MITOCHONDRIAL GROUP I INTRON SPLICING FACTOR CCM1-RELATED"/>
    <property type="match status" value="1"/>
</dbReference>
<reference evidence="1" key="1">
    <citation type="journal article" date="2020" name="Stud. Mycol.">
        <title>101 Dothideomycetes genomes: a test case for predicting lifestyles and emergence of pathogens.</title>
        <authorList>
            <person name="Haridas S."/>
            <person name="Albert R."/>
            <person name="Binder M."/>
            <person name="Bloem J."/>
            <person name="Labutti K."/>
            <person name="Salamov A."/>
            <person name="Andreopoulos B."/>
            <person name="Baker S."/>
            <person name="Barry K."/>
            <person name="Bills G."/>
            <person name="Bluhm B."/>
            <person name="Cannon C."/>
            <person name="Castanera R."/>
            <person name="Culley D."/>
            <person name="Daum C."/>
            <person name="Ezra D."/>
            <person name="Gonzalez J."/>
            <person name="Henrissat B."/>
            <person name="Kuo A."/>
            <person name="Liang C."/>
            <person name="Lipzen A."/>
            <person name="Lutzoni F."/>
            <person name="Magnuson J."/>
            <person name="Mondo S."/>
            <person name="Nolan M."/>
            <person name="Ohm R."/>
            <person name="Pangilinan J."/>
            <person name="Park H.-J."/>
            <person name="Ramirez L."/>
            <person name="Alfaro M."/>
            <person name="Sun H."/>
            <person name="Tritt A."/>
            <person name="Yoshinaga Y."/>
            <person name="Zwiers L.-H."/>
            <person name="Turgeon B."/>
            <person name="Goodwin S."/>
            <person name="Spatafora J."/>
            <person name="Crous P."/>
            <person name="Grigoriev I."/>
        </authorList>
    </citation>
    <scope>NUCLEOTIDE SEQUENCE</scope>
    <source>
        <strain evidence="1">ATCC 74209</strain>
    </source>
</reference>
<comment type="caution">
    <text evidence="1">The sequence shown here is derived from an EMBL/GenBank/DDBJ whole genome shotgun (WGS) entry which is preliminary data.</text>
</comment>
<gene>
    <name evidence="1" type="ORF">GQ43DRAFT_441557</name>
</gene>
<dbReference type="GO" id="GO:0005739">
    <property type="term" value="C:mitochondrion"/>
    <property type="evidence" value="ECO:0007669"/>
    <property type="project" value="TreeGrafter"/>
</dbReference>
<dbReference type="GO" id="GO:0003729">
    <property type="term" value="F:mRNA binding"/>
    <property type="evidence" value="ECO:0007669"/>
    <property type="project" value="TreeGrafter"/>
</dbReference>
<dbReference type="Gene3D" id="1.25.40.10">
    <property type="entry name" value="Tetratricopeptide repeat domain"/>
    <property type="match status" value="2"/>
</dbReference>
<dbReference type="AlphaFoldDB" id="A0A9P4JP51"/>
<dbReference type="GO" id="GO:0006396">
    <property type="term" value="P:RNA processing"/>
    <property type="evidence" value="ECO:0007669"/>
    <property type="project" value="TreeGrafter"/>
</dbReference>
<dbReference type="Pfam" id="PF01535">
    <property type="entry name" value="PPR"/>
    <property type="match status" value="1"/>
</dbReference>
<dbReference type="PANTHER" id="PTHR47934">
    <property type="entry name" value="PENTATRICOPEPTIDE REPEAT-CONTAINING PROTEIN PET309, MITOCHONDRIAL"/>
    <property type="match status" value="1"/>
</dbReference>
<dbReference type="InterPro" id="IPR002885">
    <property type="entry name" value="PPR_rpt"/>
</dbReference>
<keyword evidence="2" id="KW-1185">Reference proteome</keyword>
<dbReference type="GO" id="GO:0007005">
    <property type="term" value="P:mitochondrion organization"/>
    <property type="evidence" value="ECO:0007669"/>
    <property type="project" value="TreeGrafter"/>
</dbReference>
<dbReference type="OrthoDB" id="185373at2759"/>
<name>A0A9P4JP51_9PLEO</name>
<evidence type="ECO:0008006" key="3">
    <source>
        <dbReference type="Google" id="ProtNLM"/>
    </source>
</evidence>
<organism evidence="1 2">
    <name type="scientific">Delitschia confertaspora ATCC 74209</name>
    <dbReference type="NCBI Taxonomy" id="1513339"/>
    <lineage>
        <taxon>Eukaryota</taxon>
        <taxon>Fungi</taxon>
        <taxon>Dikarya</taxon>
        <taxon>Ascomycota</taxon>
        <taxon>Pezizomycotina</taxon>
        <taxon>Dothideomycetes</taxon>
        <taxon>Pleosporomycetidae</taxon>
        <taxon>Pleosporales</taxon>
        <taxon>Delitschiaceae</taxon>
        <taxon>Delitschia</taxon>
    </lineage>
</organism>
<proteinExistence type="predicted"/>
<sequence>MPSHLTRVVFRSIIANKPVLYRGCLQRTSRPRIAFQHGSCVITHSQRRTFLNLFKPERFVKPADLPTGLGKMMEYQQMVSIKARPPPPEEVAKAFVAFVSRNRTKNEDNHIQTALLSFKYLQEHPRRDGKPWLTLPQLRQTMAQLTREPDVPGNAHLSLARLVHDEIKRRRDAASDDVLAQNQQEYKNTDCIQFIRLLCQNGATVEARQLLQSVYTGDEVSSKQNKEGWVYVIKGFAREDSRDELVKSVKKLRELSIPFTPKIQKVLVRYFVKKGDLEQAKRWYIEPVEHQSKAVEPSEGSHSAILTGCALAGDHAFGQKVIANLLKDMPSKLEWDAIFLWSAAIGKGVDEVERMMKVMVRRSEELQKKTGQEVIRPDIDTINTLVEFAISRKDPYTAERYIALGERWGIPPSAKTFVMQMDYRLAANDIDGARTAYFGLQGEKIQEENAPAVNKLVQAMCNAKRYPFDDIMAIVDDLQERRLPFTPETVACLCLQHLRRGEAYDSADLLQTHAHHFSLKQRAYIRDQLVGFCQDRQNSTAEAWDTYSIIHNVFKETPREIRTKLMNEFFGRKRSDMGCHAFFHMRQNDNPDARATSDTYVHAFTGFARCKDAESLELVHNQLKLDLDTELDTRMRNALMLAYAAIGQNQRALEFWSEIVASKEGPTYNSIAIAFRSCEGMPFGDYFAKPIWQRLKEMDIEIDKEIFTAYLGALARNGLHDEALKMVATVKDEYGFAPDLFIVGNWFNATINVERQTKIEEWCKEHYPAAWAELEALGHFVTMEGFGYKQFNFNRELNP</sequence>
<dbReference type="Proteomes" id="UP000799536">
    <property type="component" value="Unassembled WGS sequence"/>
</dbReference>
<accession>A0A9P4JP51</accession>
<dbReference type="InterPro" id="IPR051114">
    <property type="entry name" value="Mito_RNA_Proc_CCM1"/>
</dbReference>
<dbReference type="EMBL" id="ML994021">
    <property type="protein sequence ID" value="KAF2200472.1"/>
    <property type="molecule type" value="Genomic_DNA"/>
</dbReference>